<keyword evidence="4" id="KW-1185">Reference proteome</keyword>
<feature type="transmembrane region" description="Helical" evidence="1">
    <location>
        <begin position="56"/>
        <end position="78"/>
    </location>
</feature>
<protein>
    <submittedName>
        <fullName evidence="2">Transmembrane protein, putative</fullName>
    </submittedName>
</protein>
<keyword evidence="1" id="KW-1133">Transmembrane helix</keyword>
<name>G7KWJ5_MEDTR</name>
<sequence>MYLQIFVGVGRHYGVVLLLGSAKGRAIVVDPVPGGWRFSPPRHKKEQWSRGGVEPVFMAVLVVVDYVVVLVCFCLSWIDLSYCSTVSVLSIWHLGFGGPSFWIVYGVFSGDS</sequence>
<accession>G7KWJ5</accession>
<evidence type="ECO:0000256" key="1">
    <source>
        <dbReference type="SAM" id="Phobius"/>
    </source>
</evidence>
<dbReference type="HOGENOM" id="CLU_2149615_0_0_1"/>
<dbReference type="PaxDb" id="3880-AES82407"/>
<proteinExistence type="predicted"/>
<keyword evidence="1" id="KW-0472">Membrane</keyword>
<gene>
    <name evidence="2" type="ordered locus">MTR_7g112500</name>
</gene>
<evidence type="ECO:0000313" key="4">
    <source>
        <dbReference type="Proteomes" id="UP000002051"/>
    </source>
</evidence>
<keyword evidence="1 2" id="KW-0812">Transmembrane</keyword>
<reference evidence="2 4" key="1">
    <citation type="journal article" date="2011" name="Nature">
        <title>The Medicago genome provides insight into the evolution of rhizobial symbioses.</title>
        <authorList>
            <person name="Young N.D."/>
            <person name="Debelle F."/>
            <person name="Oldroyd G.E."/>
            <person name="Geurts R."/>
            <person name="Cannon S.B."/>
            <person name="Udvardi M.K."/>
            <person name="Benedito V.A."/>
            <person name="Mayer K.F."/>
            <person name="Gouzy J."/>
            <person name="Schoof H."/>
            <person name="Van de Peer Y."/>
            <person name="Proost S."/>
            <person name="Cook D.R."/>
            <person name="Meyers B.C."/>
            <person name="Spannagl M."/>
            <person name="Cheung F."/>
            <person name="De Mita S."/>
            <person name="Krishnakumar V."/>
            <person name="Gundlach H."/>
            <person name="Zhou S."/>
            <person name="Mudge J."/>
            <person name="Bharti A.K."/>
            <person name="Murray J.D."/>
            <person name="Naoumkina M.A."/>
            <person name="Rosen B."/>
            <person name="Silverstein K.A."/>
            <person name="Tang H."/>
            <person name="Rombauts S."/>
            <person name="Zhao P.X."/>
            <person name="Zhou P."/>
            <person name="Barbe V."/>
            <person name="Bardou P."/>
            <person name="Bechner M."/>
            <person name="Bellec A."/>
            <person name="Berger A."/>
            <person name="Berges H."/>
            <person name="Bidwell S."/>
            <person name="Bisseling T."/>
            <person name="Choisne N."/>
            <person name="Couloux A."/>
            <person name="Denny R."/>
            <person name="Deshpande S."/>
            <person name="Dai X."/>
            <person name="Doyle J.J."/>
            <person name="Dudez A.M."/>
            <person name="Farmer A.D."/>
            <person name="Fouteau S."/>
            <person name="Franken C."/>
            <person name="Gibelin C."/>
            <person name="Gish J."/>
            <person name="Goldstein S."/>
            <person name="Gonzalez A.J."/>
            <person name="Green P.J."/>
            <person name="Hallab A."/>
            <person name="Hartog M."/>
            <person name="Hua A."/>
            <person name="Humphray S.J."/>
            <person name="Jeong D.H."/>
            <person name="Jing Y."/>
            <person name="Jocker A."/>
            <person name="Kenton S.M."/>
            <person name="Kim D.J."/>
            <person name="Klee K."/>
            <person name="Lai H."/>
            <person name="Lang C."/>
            <person name="Lin S."/>
            <person name="Macmil S.L."/>
            <person name="Magdelenat G."/>
            <person name="Matthews L."/>
            <person name="McCorrison J."/>
            <person name="Monaghan E.L."/>
            <person name="Mun J.H."/>
            <person name="Najar F.Z."/>
            <person name="Nicholson C."/>
            <person name="Noirot C."/>
            <person name="O'Bleness M."/>
            <person name="Paule C.R."/>
            <person name="Poulain J."/>
            <person name="Prion F."/>
            <person name="Qin B."/>
            <person name="Qu C."/>
            <person name="Retzel E.F."/>
            <person name="Riddle C."/>
            <person name="Sallet E."/>
            <person name="Samain S."/>
            <person name="Samson N."/>
            <person name="Sanders I."/>
            <person name="Saurat O."/>
            <person name="Scarpelli C."/>
            <person name="Schiex T."/>
            <person name="Segurens B."/>
            <person name="Severin A.J."/>
            <person name="Sherrier D.J."/>
            <person name="Shi R."/>
            <person name="Sims S."/>
            <person name="Singer S.R."/>
            <person name="Sinharoy S."/>
            <person name="Sterck L."/>
            <person name="Viollet A."/>
            <person name="Wang B.B."/>
            <person name="Wang K."/>
            <person name="Wang M."/>
            <person name="Wang X."/>
            <person name="Warfsmann J."/>
            <person name="Weissenbach J."/>
            <person name="White D.D."/>
            <person name="White J.D."/>
            <person name="Wiley G.B."/>
            <person name="Wincker P."/>
            <person name="Xing Y."/>
            <person name="Yang L."/>
            <person name="Yao Z."/>
            <person name="Ying F."/>
            <person name="Zhai J."/>
            <person name="Zhou L."/>
            <person name="Zuber A."/>
            <person name="Denarie J."/>
            <person name="Dixon R.A."/>
            <person name="May G.D."/>
            <person name="Schwartz D.C."/>
            <person name="Rogers J."/>
            <person name="Quetier F."/>
            <person name="Town C.D."/>
            <person name="Roe B.A."/>
        </authorList>
    </citation>
    <scope>NUCLEOTIDE SEQUENCE [LARGE SCALE GENOMIC DNA]</scope>
    <source>
        <strain evidence="2">A17</strain>
        <strain evidence="3 4">cv. Jemalong A17</strain>
    </source>
</reference>
<feature type="transmembrane region" description="Helical" evidence="1">
    <location>
        <begin position="90"/>
        <end position="108"/>
    </location>
</feature>
<dbReference type="EMBL" id="CM001223">
    <property type="protein sequence ID" value="AES82407.1"/>
    <property type="molecule type" value="Genomic_DNA"/>
</dbReference>
<reference evidence="2 4" key="2">
    <citation type="journal article" date="2014" name="BMC Genomics">
        <title>An improved genome release (version Mt4.0) for the model legume Medicago truncatula.</title>
        <authorList>
            <person name="Tang H."/>
            <person name="Krishnakumar V."/>
            <person name="Bidwell S."/>
            <person name="Rosen B."/>
            <person name="Chan A."/>
            <person name="Zhou S."/>
            <person name="Gentzbittel L."/>
            <person name="Childs K.L."/>
            <person name="Yandell M."/>
            <person name="Gundlach H."/>
            <person name="Mayer K.F."/>
            <person name="Schwartz D.C."/>
            <person name="Town C.D."/>
        </authorList>
    </citation>
    <scope>GENOME REANNOTATION</scope>
    <source>
        <strain evidence="3 4">cv. Jemalong A17</strain>
    </source>
</reference>
<evidence type="ECO:0000313" key="3">
    <source>
        <dbReference type="EnsemblPlants" id="AES82407"/>
    </source>
</evidence>
<evidence type="ECO:0000313" key="2">
    <source>
        <dbReference type="EMBL" id="AES82407.1"/>
    </source>
</evidence>
<dbReference type="Proteomes" id="UP000002051">
    <property type="component" value="Unassembled WGS sequence"/>
</dbReference>
<dbReference type="EnsemblPlants" id="AES82407">
    <property type="protein sequence ID" value="AES82407"/>
    <property type="gene ID" value="MTR_7g112500"/>
</dbReference>
<reference evidence="3" key="3">
    <citation type="submission" date="2015-04" db="UniProtKB">
        <authorList>
            <consortium name="EnsemblPlants"/>
        </authorList>
    </citation>
    <scope>IDENTIFICATION</scope>
    <source>
        <strain evidence="3">cv. Jemalong A17</strain>
    </source>
</reference>
<dbReference type="AlphaFoldDB" id="G7KWJ5"/>
<organism evidence="2 4">
    <name type="scientific">Medicago truncatula</name>
    <name type="common">Barrel medic</name>
    <name type="synonym">Medicago tribuloides</name>
    <dbReference type="NCBI Taxonomy" id="3880"/>
    <lineage>
        <taxon>Eukaryota</taxon>
        <taxon>Viridiplantae</taxon>
        <taxon>Streptophyta</taxon>
        <taxon>Embryophyta</taxon>
        <taxon>Tracheophyta</taxon>
        <taxon>Spermatophyta</taxon>
        <taxon>Magnoliopsida</taxon>
        <taxon>eudicotyledons</taxon>
        <taxon>Gunneridae</taxon>
        <taxon>Pentapetalae</taxon>
        <taxon>rosids</taxon>
        <taxon>fabids</taxon>
        <taxon>Fabales</taxon>
        <taxon>Fabaceae</taxon>
        <taxon>Papilionoideae</taxon>
        <taxon>50 kb inversion clade</taxon>
        <taxon>NPAAA clade</taxon>
        <taxon>Hologalegina</taxon>
        <taxon>IRL clade</taxon>
        <taxon>Trifolieae</taxon>
        <taxon>Medicago</taxon>
    </lineage>
</organism>